<protein>
    <submittedName>
        <fullName evidence="2">Uncharacterized protein</fullName>
    </submittedName>
</protein>
<gene>
    <name evidence="2" type="ORF">DQK91_01035</name>
    <name evidence="1" type="ORF">E8L03_08855</name>
</gene>
<organism evidence="2 3">
    <name type="scientific">Oceanidesulfovibrio marinus</name>
    <dbReference type="NCBI Taxonomy" id="370038"/>
    <lineage>
        <taxon>Bacteria</taxon>
        <taxon>Pseudomonadati</taxon>
        <taxon>Thermodesulfobacteriota</taxon>
        <taxon>Desulfovibrionia</taxon>
        <taxon>Desulfovibrionales</taxon>
        <taxon>Desulfovibrionaceae</taxon>
        <taxon>Oceanidesulfovibrio</taxon>
    </lineage>
</organism>
<sequence>MKQAEAAKTERITILSTPQFKEFLQKEAKDAGISVSQLVRQRCEMKSSNEDEEILTALIAEVQESTKKAQASLEQGLAEATATLAELRGQK</sequence>
<dbReference type="Proteomes" id="UP000434052">
    <property type="component" value="Unassembled WGS sequence"/>
</dbReference>
<evidence type="ECO:0000313" key="4">
    <source>
        <dbReference type="Proteomes" id="UP000503251"/>
    </source>
</evidence>
<dbReference type="EMBL" id="QMIF01000001">
    <property type="protein sequence ID" value="TVM36541.1"/>
    <property type="molecule type" value="Genomic_DNA"/>
</dbReference>
<reference evidence="1 4" key="2">
    <citation type="submission" date="2019-04" db="EMBL/GenBank/DDBJ databases">
        <title>Isolation and culture of sulfate reducing bacteria from the cold seep of the South China Sea.</title>
        <authorList>
            <person name="Sun C."/>
            <person name="Liu R."/>
        </authorList>
    </citation>
    <scope>NUCLEOTIDE SEQUENCE [LARGE SCALE GENOMIC DNA]</scope>
    <source>
        <strain evidence="1 4">CS1</strain>
    </source>
</reference>
<dbReference type="Proteomes" id="UP000503251">
    <property type="component" value="Chromosome"/>
</dbReference>
<accession>A0A6P1ZKR6</accession>
<dbReference type="RefSeq" id="WP_144233576.1">
    <property type="nucleotide sequence ID" value="NZ_CP039543.1"/>
</dbReference>
<evidence type="ECO:0000313" key="1">
    <source>
        <dbReference type="EMBL" id="QJT09033.1"/>
    </source>
</evidence>
<dbReference type="EMBL" id="CP039543">
    <property type="protein sequence ID" value="QJT09033.1"/>
    <property type="molecule type" value="Genomic_DNA"/>
</dbReference>
<evidence type="ECO:0000313" key="2">
    <source>
        <dbReference type="EMBL" id="TVM36541.1"/>
    </source>
</evidence>
<name>A0A6P1ZKR6_9BACT</name>
<dbReference type="OrthoDB" id="9152966at2"/>
<evidence type="ECO:0000313" key="3">
    <source>
        <dbReference type="Proteomes" id="UP000434052"/>
    </source>
</evidence>
<keyword evidence="4" id="KW-1185">Reference proteome</keyword>
<reference evidence="2 3" key="1">
    <citation type="submission" date="2018-06" db="EMBL/GenBank/DDBJ databases">
        <title>Complete genome of Desulfovibrio marinus P48SEP.</title>
        <authorList>
            <person name="Crispim J.S."/>
            <person name="Vidigal P.M.P."/>
            <person name="Silva L.C.F."/>
            <person name="Araujo L.C."/>
            <person name="Laguardia C.N."/>
            <person name="Dias R.S."/>
            <person name="Sousa M.P."/>
            <person name="Paula S.O."/>
            <person name="Silva C."/>
        </authorList>
    </citation>
    <scope>NUCLEOTIDE SEQUENCE [LARGE SCALE GENOMIC DNA]</scope>
    <source>
        <strain evidence="2 3">P48SEP</strain>
    </source>
</reference>
<dbReference type="AlphaFoldDB" id="A0A6P1ZKR6"/>
<proteinExistence type="predicted"/>